<name>A0A385TGT3_PAELA</name>
<accession>A0A385TGT3</accession>
<dbReference type="SUPFAM" id="SSF53187">
    <property type="entry name" value="Zn-dependent exopeptidases"/>
    <property type="match status" value="1"/>
</dbReference>
<feature type="domain" description="Peptidase M20 dimerisation" evidence="1">
    <location>
        <begin position="192"/>
        <end position="287"/>
    </location>
</feature>
<gene>
    <name evidence="2" type="ORF">D5F53_06105</name>
</gene>
<evidence type="ECO:0000313" key="3">
    <source>
        <dbReference type="Proteomes" id="UP000266552"/>
    </source>
</evidence>
<dbReference type="CDD" id="cd09849">
    <property type="entry name" value="M20_Acy1L2-like"/>
    <property type="match status" value="1"/>
</dbReference>
<dbReference type="Gene3D" id="3.40.630.10">
    <property type="entry name" value="Zn peptidases"/>
    <property type="match status" value="1"/>
</dbReference>
<dbReference type="RefSeq" id="WP_119846939.1">
    <property type="nucleotide sequence ID" value="NZ_CP032412.1"/>
</dbReference>
<dbReference type="Gene3D" id="3.30.70.360">
    <property type="match status" value="1"/>
</dbReference>
<dbReference type="GO" id="GO:0071713">
    <property type="term" value="F:para-aminobenzoyl-glutamate hydrolase activity"/>
    <property type="evidence" value="ECO:0007669"/>
    <property type="project" value="TreeGrafter"/>
</dbReference>
<keyword evidence="2" id="KW-0378">Hydrolase</keyword>
<keyword evidence="3" id="KW-1185">Reference proteome</keyword>
<protein>
    <submittedName>
        <fullName evidence="2">M20/M25/M40 family metallo-hydrolase</fullName>
    </submittedName>
</protein>
<organism evidence="2 3">
    <name type="scientific">Paenibacillus lautus</name>
    <name type="common">Bacillus lautus</name>
    <dbReference type="NCBI Taxonomy" id="1401"/>
    <lineage>
        <taxon>Bacteria</taxon>
        <taxon>Bacillati</taxon>
        <taxon>Bacillota</taxon>
        <taxon>Bacilli</taxon>
        <taxon>Bacillales</taxon>
        <taxon>Paenibacillaceae</taxon>
        <taxon>Paenibacillus</taxon>
    </lineage>
</organism>
<dbReference type="GO" id="GO:0005737">
    <property type="term" value="C:cytoplasm"/>
    <property type="evidence" value="ECO:0007669"/>
    <property type="project" value="TreeGrafter"/>
</dbReference>
<dbReference type="Pfam" id="PF01546">
    <property type="entry name" value="Peptidase_M20"/>
    <property type="match status" value="1"/>
</dbReference>
<dbReference type="PANTHER" id="PTHR30575">
    <property type="entry name" value="PEPTIDASE M20"/>
    <property type="match status" value="1"/>
</dbReference>
<dbReference type="AlphaFoldDB" id="A0A385TGT3"/>
<dbReference type="KEGG" id="plw:D5F53_06105"/>
<dbReference type="SUPFAM" id="SSF55031">
    <property type="entry name" value="Bacterial exopeptidase dimerisation domain"/>
    <property type="match status" value="1"/>
</dbReference>
<reference evidence="2 3" key="1">
    <citation type="submission" date="2018-09" db="EMBL/GenBank/DDBJ databases">
        <title>Genome Sequence of Paenibacillus lautus Strain E7593-69, Azo Dye-Degrading Bacteria, Isolated from Commercial Tattoo Inks.</title>
        <authorList>
            <person name="Nho S.W."/>
            <person name="Kim S.-J."/>
            <person name="Kweon O."/>
            <person name="Cerniglia C.E."/>
        </authorList>
    </citation>
    <scope>NUCLEOTIDE SEQUENCE [LARGE SCALE GENOMIC DNA]</scope>
    <source>
        <strain evidence="2 3">E7593-69</strain>
    </source>
</reference>
<evidence type="ECO:0000259" key="1">
    <source>
        <dbReference type="Pfam" id="PF07687"/>
    </source>
</evidence>
<dbReference type="Proteomes" id="UP000266552">
    <property type="component" value="Chromosome"/>
</dbReference>
<dbReference type="InterPro" id="IPR002933">
    <property type="entry name" value="Peptidase_M20"/>
</dbReference>
<dbReference type="InterPro" id="IPR052030">
    <property type="entry name" value="Peptidase_M20/M20A_hydrolases"/>
</dbReference>
<proteinExistence type="predicted"/>
<sequence>MSFKEQYEEIAGVGQTIFDNPELGYKEFKTNQTVADFLKKVNPDIELQSFSTTGLRTTLGSGKPLNIAFIAELDAVYAPSHWRSDEATGAAHNCGHYTQVAIALALYKHYFETKAYEALDYSLTFIFIPAEEYLDLAYRDELLGSGKISYYGGKPEAMKLGVFDDIDIGLCVHAMGGEFAERTIEINCDLAGFLYKHYTFTGKATHAGFDPFSAKNAYSMSTLFNVALGLSRQQMKDSEKVRMNPIVLESDMSTNVIPNRITVGSDLRTQSVDYMKEAASKMDDAAKGSALALQGEVEIKTQMGYLPFVQDRYLSEFVMEAFQDNEEIARIWNNNAISAAGDIGDLAFMMPCIQIGYSGFTGTIHGDDFKDIDPEFIYEVFPRFLTQVLERMSGRIDRSKLYRRTFAEYEQLLASIVGSH</sequence>
<evidence type="ECO:0000313" key="2">
    <source>
        <dbReference type="EMBL" id="AYB42879.1"/>
    </source>
</evidence>
<dbReference type="InterPro" id="IPR036264">
    <property type="entry name" value="Bact_exopeptidase_dim_dom"/>
</dbReference>
<dbReference type="GO" id="GO:0016805">
    <property type="term" value="F:dipeptidase activity"/>
    <property type="evidence" value="ECO:0007669"/>
    <property type="project" value="TreeGrafter"/>
</dbReference>
<dbReference type="PANTHER" id="PTHR30575:SF3">
    <property type="entry name" value="PEPTIDASE M20 DIMERISATION DOMAIN-CONTAINING PROTEIN"/>
    <property type="match status" value="1"/>
</dbReference>
<dbReference type="Pfam" id="PF07687">
    <property type="entry name" value="M20_dimer"/>
    <property type="match status" value="1"/>
</dbReference>
<dbReference type="InterPro" id="IPR011650">
    <property type="entry name" value="Peptidase_M20_dimer"/>
</dbReference>
<dbReference type="GO" id="GO:0046657">
    <property type="term" value="P:folic acid catabolic process"/>
    <property type="evidence" value="ECO:0007669"/>
    <property type="project" value="TreeGrafter"/>
</dbReference>
<dbReference type="EMBL" id="CP032412">
    <property type="protein sequence ID" value="AYB42879.1"/>
    <property type="molecule type" value="Genomic_DNA"/>
</dbReference>